<dbReference type="Pfam" id="PF00245">
    <property type="entry name" value="Alk_phosphatase"/>
    <property type="match status" value="2"/>
</dbReference>
<keyword evidence="7" id="KW-0862">Zinc</keyword>
<dbReference type="EMBL" id="JBHUKU010000028">
    <property type="protein sequence ID" value="MFD2465045.1"/>
    <property type="molecule type" value="Genomic_DNA"/>
</dbReference>
<name>A0ABW5GVS4_9PSEU</name>
<keyword evidence="4" id="KW-0597">Phosphoprotein</keyword>
<comment type="similarity">
    <text evidence="3 9">Belongs to the alkaline phosphatase family.</text>
</comment>
<evidence type="ECO:0000256" key="4">
    <source>
        <dbReference type="ARBA" id="ARBA00022553"/>
    </source>
</evidence>
<accession>A0ABW5GVS4</accession>
<dbReference type="Proteomes" id="UP001597419">
    <property type="component" value="Unassembled WGS sequence"/>
</dbReference>
<dbReference type="RefSeq" id="WP_378214408.1">
    <property type="nucleotide sequence ID" value="NZ_BAABHG010000010.1"/>
</dbReference>
<comment type="cofactor">
    <cofactor evidence="1">
        <name>Mg(2+)</name>
        <dbReference type="ChEBI" id="CHEBI:18420"/>
    </cofactor>
</comment>
<evidence type="ECO:0000256" key="5">
    <source>
        <dbReference type="ARBA" id="ARBA00022723"/>
    </source>
</evidence>
<dbReference type="InterPro" id="IPR017850">
    <property type="entry name" value="Alkaline_phosphatase_core_sf"/>
</dbReference>
<dbReference type="PANTHER" id="PTHR11596:SF5">
    <property type="entry name" value="ALKALINE PHOSPHATASE"/>
    <property type="match status" value="1"/>
</dbReference>
<evidence type="ECO:0000256" key="7">
    <source>
        <dbReference type="ARBA" id="ARBA00022833"/>
    </source>
</evidence>
<keyword evidence="8" id="KW-0460">Magnesium</keyword>
<evidence type="ECO:0000256" key="2">
    <source>
        <dbReference type="ARBA" id="ARBA00001947"/>
    </source>
</evidence>
<dbReference type="SUPFAM" id="SSF53649">
    <property type="entry name" value="Alkaline phosphatase-like"/>
    <property type="match status" value="1"/>
</dbReference>
<comment type="caution">
    <text evidence="10">The sequence shown here is derived from an EMBL/GenBank/DDBJ whole genome shotgun (WGS) entry which is preliminary data.</text>
</comment>
<keyword evidence="11" id="KW-1185">Reference proteome</keyword>
<reference evidence="11" key="1">
    <citation type="journal article" date="2019" name="Int. J. Syst. Evol. Microbiol.">
        <title>The Global Catalogue of Microorganisms (GCM) 10K type strain sequencing project: providing services to taxonomists for standard genome sequencing and annotation.</title>
        <authorList>
            <consortium name="The Broad Institute Genomics Platform"/>
            <consortium name="The Broad Institute Genome Sequencing Center for Infectious Disease"/>
            <person name="Wu L."/>
            <person name="Ma J."/>
        </authorList>
    </citation>
    <scope>NUCLEOTIDE SEQUENCE [LARGE SCALE GENOMIC DNA]</scope>
    <source>
        <strain evidence="11">CGMCC 4.7643</strain>
    </source>
</reference>
<protein>
    <submittedName>
        <fullName evidence="10">Alkaline phosphatase</fullName>
    </submittedName>
</protein>
<dbReference type="PRINTS" id="PR00113">
    <property type="entry name" value="ALKPHPHTASE"/>
</dbReference>
<evidence type="ECO:0000313" key="10">
    <source>
        <dbReference type="EMBL" id="MFD2465045.1"/>
    </source>
</evidence>
<evidence type="ECO:0000256" key="1">
    <source>
        <dbReference type="ARBA" id="ARBA00001946"/>
    </source>
</evidence>
<comment type="cofactor">
    <cofactor evidence="2">
        <name>Zn(2+)</name>
        <dbReference type="ChEBI" id="CHEBI:29105"/>
    </cofactor>
</comment>
<evidence type="ECO:0000256" key="6">
    <source>
        <dbReference type="ARBA" id="ARBA00022801"/>
    </source>
</evidence>
<proteinExistence type="inferred from homology"/>
<dbReference type="PROSITE" id="PS00123">
    <property type="entry name" value="ALKALINE_PHOSPHATASE"/>
    <property type="match status" value="1"/>
</dbReference>
<keyword evidence="5" id="KW-0479">Metal-binding</keyword>
<keyword evidence="6" id="KW-0378">Hydrolase</keyword>
<dbReference type="SMART" id="SM00098">
    <property type="entry name" value="alkPPc"/>
    <property type="match status" value="1"/>
</dbReference>
<evidence type="ECO:0000256" key="9">
    <source>
        <dbReference type="RuleBase" id="RU003946"/>
    </source>
</evidence>
<gene>
    <name evidence="10" type="ORF">ACFSYJ_40950</name>
</gene>
<dbReference type="InterPro" id="IPR001952">
    <property type="entry name" value="Alkaline_phosphatase"/>
</dbReference>
<organism evidence="10 11">
    <name type="scientific">Amycolatopsis samaneae</name>
    <dbReference type="NCBI Taxonomy" id="664691"/>
    <lineage>
        <taxon>Bacteria</taxon>
        <taxon>Bacillati</taxon>
        <taxon>Actinomycetota</taxon>
        <taxon>Actinomycetes</taxon>
        <taxon>Pseudonocardiales</taxon>
        <taxon>Pseudonocardiaceae</taxon>
        <taxon>Amycolatopsis</taxon>
    </lineage>
</organism>
<dbReference type="Gene3D" id="3.40.720.10">
    <property type="entry name" value="Alkaline Phosphatase, subunit A"/>
    <property type="match status" value="1"/>
</dbReference>
<dbReference type="InterPro" id="IPR018299">
    <property type="entry name" value="Alkaline_phosphatase_AS"/>
</dbReference>
<evidence type="ECO:0000313" key="11">
    <source>
        <dbReference type="Proteomes" id="UP001597419"/>
    </source>
</evidence>
<evidence type="ECO:0000256" key="8">
    <source>
        <dbReference type="ARBA" id="ARBA00022842"/>
    </source>
</evidence>
<sequence>MTGSGGDVRKRGLVAAAVLVVLGGGTVADAQTAGTPEAEPAGAHPAKNIIYIQGDGMGLGQRDLIRLATVGKRGELEMNKLPVTGLVRTAPDDPDEIVTDSAAAATALATGHKTRNGAVGVDTHGRPLETVLERAKKAGKSTGLVTTAQVTGASPAAFAAHVPSRDSQSDIAKQYLENSRPEVLLGGGEDWWFPKGNPGAWPDKPGEESRSPYGNLVERAQRTGYTYVRNADELARTRGGRILGLFANEDMVDYGPDGVGKYAPKVPLRQMARKALDTLSQNPRGFFLFLEEEGIDGMSHENNAHSVIDAGRALEETVAEVMRFVRTHPDTLVIIGGDHETGGLSIENHDSSNTGPEHAREDGPFPVPGSKLEFTVDWTTNDHTGADTPVTASGPGSARLRGFVENTDVYHVMRDALGR</sequence>
<dbReference type="CDD" id="cd16012">
    <property type="entry name" value="ALP"/>
    <property type="match status" value="1"/>
</dbReference>
<dbReference type="PANTHER" id="PTHR11596">
    <property type="entry name" value="ALKALINE PHOSPHATASE"/>
    <property type="match status" value="1"/>
</dbReference>
<evidence type="ECO:0000256" key="3">
    <source>
        <dbReference type="ARBA" id="ARBA00005984"/>
    </source>
</evidence>